<keyword evidence="3" id="KW-0472">Membrane</keyword>
<dbReference type="EMBL" id="JNAJ01000011">
    <property type="protein sequence ID" value="KGF92066.1"/>
    <property type="molecule type" value="Genomic_DNA"/>
</dbReference>
<keyword evidence="4" id="KW-0564">Palmitate</keyword>
<evidence type="ECO:0000256" key="1">
    <source>
        <dbReference type="ARBA" id="ARBA00022475"/>
    </source>
</evidence>
<proteinExistence type="predicted"/>
<dbReference type="Proteomes" id="UP000030491">
    <property type="component" value="Unassembled WGS sequence"/>
</dbReference>
<evidence type="ECO:0000256" key="4">
    <source>
        <dbReference type="ARBA" id="ARBA00023139"/>
    </source>
</evidence>
<gene>
    <name evidence="6" type="ORF">EU93_0882</name>
</gene>
<dbReference type="InterPro" id="IPR005534">
    <property type="entry name" value="Curli_assmbl/transp-comp_CsgG"/>
</dbReference>
<keyword evidence="1" id="KW-1003">Cell membrane</keyword>
<keyword evidence="2" id="KW-0732">Signal</keyword>
<comment type="caution">
    <text evidence="6">The sequence shown here is derived from an EMBL/GenBank/DDBJ whole genome shotgun (WGS) entry which is preliminary data.</text>
</comment>
<evidence type="ECO:0000256" key="5">
    <source>
        <dbReference type="ARBA" id="ARBA00023288"/>
    </source>
</evidence>
<dbReference type="GO" id="GO:0030288">
    <property type="term" value="C:outer membrane-bounded periplasmic space"/>
    <property type="evidence" value="ECO:0007669"/>
    <property type="project" value="InterPro"/>
</dbReference>
<evidence type="ECO:0000313" key="7">
    <source>
        <dbReference type="Proteomes" id="UP000030491"/>
    </source>
</evidence>
<dbReference type="RefSeq" id="WP_032513703.1">
    <property type="nucleotide sequence ID" value="NZ_JNAJ01000011.1"/>
</dbReference>
<accession>A0A0A1ZU59</accession>
<evidence type="ECO:0000256" key="3">
    <source>
        <dbReference type="ARBA" id="ARBA00023136"/>
    </source>
</evidence>
<dbReference type="PANTHER" id="PTHR41164:SF1">
    <property type="entry name" value="CURLI PRODUCTION ASSEMBLY_TRANSPORT COMPONENT CSGG"/>
    <property type="match status" value="1"/>
</dbReference>
<organism evidence="6 7">
    <name type="scientific">Prochlorococcus marinus str. MIT 9116</name>
    <dbReference type="NCBI Taxonomy" id="167544"/>
    <lineage>
        <taxon>Bacteria</taxon>
        <taxon>Bacillati</taxon>
        <taxon>Cyanobacteriota</taxon>
        <taxon>Cyanophyceae</taxon>
        <taxon>Synechococcales</taxon>
        <taxon>Prochlorococcaceae</taxon>
        <taxon>Prochlorococcus</taxon>
    </lineage>
</organism>
<dbReference type="OrthoDB" id="551031at2"/>
<evidence type="ECO:0000313" key="6">
    <source>
        <dbReference type="EMBL" id="KGF92066.1"/>
    </source>
</evidence>
<dbReference type="PANTHER" id="PTHR41164">
    <property type="entry name" value="CURLI PRODUCTION ASSEMBLY/TRANSPORT COMPONENT CSGG"/>
    <property type="match status" value="1"/>
</dbReference>
<name>A0A0A1ZU59_PROMR</name>
<dbReference type="Pfam" id="PF03783">
    <property type="entry name" value="CsgG"/>
    <property type="match status" value="1"/>
</dbReference>
<protein>
    <recommendedName>
        <fullName evidence="8">Curli production assembly/transport component CsgG</fullName>
    </recommendedName>
</protein>
<reference evidence="7" key="1">
    <citation type="journal article" date="2014" name="Sci. Data">
        <title>Genomes of diverse isolates of the marine cyanobacterium Prochlorococcus.</title>
        <authorList>
            <person name="Biller S."/>
            <person name="Berube P."/>
            <person name="Thompson J."/>
            <person name="Kelly L."/>
            <person name="Roggensack S."/>
            <person name="Awad L."/>
            <person name="Roache-Johnson K."/>
            <person name="Ding H."/>
            <person name="Giovannoni S.J."/>
            <person name="Moore L.R."/>
            <person name="Chisholm S.W."/>
        </authorList>
    </citation>
    <scope>NUCLEOTIDE SEQUENCE [LARGE SCALE GENOMIC DNA]</scope>
</reference>
<dbReference type="Gene3D" id="3.40.50.10610">
    <property type="entry name" value="ABC-type transport auxiliary lipoprotein component"/>
    <property type="match status" value="1"/>
</dbReference>
<sequence>MRITTKIINKGLFGIINLIFFIPSNPSYSEVTNFNITEPVTIAVRKFKNFAGDFAENGVVEGVNGEKIRVGFWKPSFEIKLAEVLTNELANTGHFTVVERNNLYDIFEEQAISGTKKNLTKAKYIVIASLSDYIPNTAGSRSNSDGRILIWREGKDRTKVDTYVAVDVRVINTSTGAIAFSRTIEGTTSSVSKADRSGLALGVIDTTKEKKSYETTSATRALRAALIKVVDYLDCHLYLKDECIAEFEAEDERRKNSTEGSLNLF</sequence>
<evidence type="ECO:0000256" key="2">
    <source>
        <dbReference type="ARBA" id="ARBA00022729"/>
    </source>
</evidence>
<keyword evidence="5" id="KW-0449">Lipoprotein</keyword>
<evidence type="ECO:0008006" key="8">
    <source>
        <dbReference type="Google" id="ProtNLM"/>
    </source>
</evidence>
<dbReference type="AlphaFoldDB" id="A0A0A1ZU59"/>